<feature type="domain" description="Sortilin N-terminal" evidence="3">
    <location>
        <begin position="134"/>
        <end position="260"/>
    </location>
</feature>
<evidence type="ECO:0000313" key="4">
    <source>
        <dbReference type="EMBL" id="TCO76078.1"/>
    </source>
</evidence>
<keyword evidence="2" id="KW-0732">Signal</keyword>
<dbReference type="Gene3D" id="2.60.40.4070">
    <property type="match status" value="1"/>
</dbReference>
<dbReference type="InterPro" id="IPR036278">
    <property type="entry name" value="Sialidase_sf"/>
</dbReference>
<protein>
    <submittedName>
        <fullName evidence="4">Photosystem II stability/assembly factor-like uncharacterized protein</fullName>
    </submittedName>
</protein>
<accession>A0A4R2L0L8</accession>
<sequence length="1093" mass="120657">MVMRKTLHTIFAVILAIGVVQTGAAQNSRGGSTDLMSEETFKGLELRNIGPAFMSGRIADLAIHPENESLWYVAVGSGGVWKTVNAGTTFEPVFDDEGSYSIGAVALDPEDMNTVWVGTGEHGGGRHFGFGDGVYKSSDGGKNWKNMGLKGSEHIGKIIVHPENPDVVYVAAQGPLWSAGGERGFFKSTDGGETWVKTLGDEEFTGVTDIVIDPRNPERVYAATWQRQRTVAALMDGGPKSAIYKSEDGGDSWTKLTNGLPEGKMGKIGLAVSHHNPDILYAAIELNRRSGGTWKSLDRGESWEQQSEVISGGTGPHYYVELYASPHHFDHLYLMDASMKHSTDGGKTWNLVNREYRHGDNHAMAFKPSDPNYILLGTDGGVYETFDLTETWRYMANLPVTQYYKLSVDDAEPFYNIYSGTQDNGTQGGPSRTDNVQGIQNSDWKLVLNWDGHATATEPGNPDIVYAERQEGNLSRLDMTTGEVVDIQPQAGEGEDYERFNWDAPIHVSPHEPSRLYFASQRVWRSDNRGDSWQAISGDLTRDEERFDIAIMGNRQSWDSPWDVWAMSNYNTITSLSESPLVEGLIYAGTDDGLLQVTEDGGENWRRIEVSRMGVPARAFINDIKADLHDPDTVYVSLDNHKYGDYKPFIVKSTDRGRSWKSISGDLPENHLVWRLAQDHVKPELLFAATEFGLFFSINGGGKWTELEGGVPTISFRDLAIQRRENDLVGASFGRGFFIFDDYSVLREVSESTLEKEGSLYSTRKALWYIPRSHLNFDTMKGSQGDSYYVAPNPDFGATFTYHLKQDLLTDAEARQEAERPLIDAGEDVGFPGWDVVGAEAVQAEPSVFVLVKDADGNVVRRVEGPTEKGFHRIAWDLRYPAPQAIGLSDSYDDDGPKAMMAAPGKYTASLYKRVDGQTTLLDGEIEFEVERLYDGALPGASEADVVAFWRSYEDAVREASAINMQLSKAVSRVKAMEHALSRSRADAGRLDLELHTLRDEIHALNAEVNGNPARVEVGEKTHTTIGQRLFAVERGISRSLYGPTETSRTSLELARKAMSAIKPRLEKAVKSLDELGGELVSAGAPYVEGSGG</sequence>
<feature type="chain" id="PRO_5020619677" evidence="2">
    <location>
        <begin position="25"/>
        <end position="1093"/>
    </location>
</feature>
<dbReference type="InterPro" id="IPR031778">
    <property type="entry name" value="Sortilin_N"/>
</dbReference>
<feature type="signal peptide" evidence="2">
    <location>
        <begin position="1"/>
        <end position="24"/>
    </location>
</feature>
<dbReference type="GO" id="GO:0010411">
    <property type="term" value="P:xyloglucan metabolic process"/>
    <property type="evidence" value="ECO:0007669"/>
    <property type="project" value="TreeGrafter"/>
</dbReference>
<keyword evidence="5" id="KW-1185">Reference proteome</keyword>
<reference evidence="4 5" key="1">
    <citation type="submission" date="2019-03" db="EMBL/GenBank/DDBJ databases">
        <title>Genomic Encyclopedia of Type Strains, Phase IV (KMG-IV): sequencing the most valuable type-strain genomes for metagenomic binning, comparative biology and taxonomic classification.</title>
        <authorList>
            <person name="Goeker M."/>
        </authorList>
    </citation>
    <scope>NUCLEOTIDE SEQUENCE [LARGE SCALE GENOMIC DNA]</scope>
    <source>
        <strain evidence="4 5">DSM 23344</strain>
    </source>
</reference>
<dbReference type="Pfam" id="PF15902">
    <property type="entry name" value="Sortilin-Vps10"/>
    <property type="match status" value="1"/>
</dbReference>
<comment type="caution">
    <text evidence="4">The sequence shown here is derived from an EMBL/GenBank/DDBJ whole genome shotgun (WGS) entry which is preliminary data.</text>
</comment>
<dbReference type="PANTHER" id="PTHR43739">
    <property type="entry name" value="XYLOGLUCANASE (EUROFUNG)"/>
    <property type="match status" value="1"/>
</dbReference>
<evidence type="ECO:0000256" key="2">
    <source>
        <dbReference type="SAM" id="SignalP"/>
    </source>
</evidence>
<name>A0A4R2L0L8_9GAMM</name>
<dbReference type="AlphaFoldDB" id="A0A4R2L0L8"/>
<dbReference type="SUPFAM" id="SSF50939">
    <property type="entry name" value="Sialidases"/>
    <property type="match status" value="2"/>
</dbReference>
<gene>
    <name evidence="4" type="ORF">EV688_10538</name>
</gene>
<evidence type="ECO:0000259" key="3">
    <source>
        <dbReference type="Pfam" id="PF15902"/>
    </source>
</evidence>
<dbReference type="PANTHER" id="PTHR43739:SF5">
    <property type="entry name" value="EXO-ALPHA-SIALIDASE"/>
    <property type="match status" value="1"/>
</dbReference>
<evidence type="ECO:0000313" key="5">
    <source>
        <dbReference type="Proteomes" id="UP000294980"/>
    </source>
</evidence>
<dbReference type="EMBL" id="SLWX01000005">
    <property type="protein sequence ID" value="TCO76078.1"/>
    <property type="molecule type" value="Genomic_DNA"/>
</dbReference>
<dbReference type="Gene3D" id="2.130.10.10">
    <property type="entry name" value="YVTN repeat-like/Quinoprotein amine dehydrogenase"/>
    <property type="match status" value="5"/>
</dbReference>
<keyword evidence="1" id="KW-0677">Repeat</keyword>
<dbReference type="InterPro" id="IPR052025">
    <property type="entry name" value="Xyloglucanase_GH74"/>
</dbReference>
<proteinExistence type="predicted"/>
<dbReference type="InterPro" id="IPR015943">
    <property type="entry name" value="WD40/YVTN_repeat-like_dom_sf"/>
</dbReference>
<dbReference type="Proteomes" id="UP000294980">
    <property type="component" value="Unassembled WGS sequence"/>
</dbReference>
<evidence type="ECO:0000256" key="1">
    <source>
        <dbReference type="ARBA" id="ARBA00022737"/>
    </source>
</evidence>
<dbReference type="CDD" id="cd15482">
    <property type="entry name" value="Sialidase_non-viral"/>
    <property type="match status" value="1"/>
</dbReference>
<organism evidence="4 5">
    <name type="scientific">Chromatocurvus halotolerans</name>
    <dbReference type="NCBI Taxonomy" id="1132028"/>
    <lineage>
        <taxon>Bacteria</taxon>
        <taxon>Pseudomonadati</taxon>
        <taxon>Pseudomonadota</taxon>
        <taxon>Gammaproteobacteria</taxon>
        <taxon>Cellvibrionales</taxon>
        <taxon>Halieaceae</taxon>
        <taxon>Chromatocurvus</taxon>
    </lineage>
</organism>